<name>A0A162PLC6_PHYB8</name>
<gene>
    <name evidence="2" type="ORF">PHYBLDRAFT_172010</name>
</gene>
<protein>
    <submittedName>
        <fullName evidence="2">Uncharacterized protein</fullName>
    </submittedName>
</protein>
<keyword evidence="1" id="KW-0472">Membrane</keyword>
<dbReference type="InParanoid" id="A0A162PLC6"/>
<dbReference type="Proteomes" id="UP000077315">
    <property type="component" value="Unassembled WGS sequence"/>
</dbReference>
<accession>A0A162PLC6</accession>
<sequence>MEKVEHDGIFVSNNDSTHSQRILFGKDDCSNLLTLFNSELKLKLETVPLTLVNIWKVVCDTIFLQSLFILLNKELHQALLFDGATTLGVSDCMFTTPKCDMAPMMVCDFAFVLRVSTTGVFLTVVHAILRFILMLKPDPSIKAQLAK</sequence>
<dbReference type="GeneID" id="28997622"/>
<dbReference type="EMBL" id="KV440990">
    <property type="protein sequence ID" value="OAD69996.1"/>
    <property type="molecule type" value="Genomic_DNA"/>
</dbReference>
<keyword evidence="3" id="KW-1185">Reference proteome</keyword>
<evidence type="ECO:0000313" key="2">
    <source>
        <dbReference type="EMBL" id="OAD69996.1"/>
    </source>
</evidence>
<dbReference type="AlphaFoldDB" id="A0A162PLC6"/>
<organism evidence="2 3">
    <name type="scientific">Phycomyces blakesleeanus (strain ATCC 8743b / DSM 1359 / FGSC 10004 / NBRC 33097 / NRRL 1555)</name>
    <dbReference type="NCBI Taxonomy" id="763407"/>
    <lineage>
        <taxon>Eukaryota</taxon>
        <taxon>Fungi</taxon>
        <taxon>Fungi incertae sedis</taxon>
        <taxon>Mucoromycota</taxon>
        <taxon>Mucoromycotina</taxon>
        <taxon>Mucoromycetes</taxon>
        <taxon>Mucorales</taxon>
        <taxon>Phycomycetaceae</taxon>
        <taxon>Phycomyces</taxon>
    </lineage>
</organism>
<evidence type="ECO:0000256" key="1">
    <source>
        <dbReference type="SAM" id="Phobius"/>
    </source>
</evidence>
<dbReference type="VEuPathDB" id="FungiDB:PHYBLDRAFT_172010"/>
<evidence type="ECO:0000313" key="3">
    <source>
        <dbReference type="Proteomes" id="UP000077315"/>
    </source>
</evidence>
<reference evidence="3" key="1">
    <citation type="submission" date="2015-06" db="EMBL/GenBank/DDBJ databases">
        <title>Expansion of signal transduction pathways in fungi by whole-genome duplication.</title>
        <authorList>
            <consortium name="DOE Joint Genome Institute"/>
            <person name="Corrochano L.M."/>
            <person name="Kuo A."/>
            <person name="Marcet-Houben M."/>
            <person name="Polaino S."/>
            <person name="Salamov A."/>
            <person name="Villalobos J.M."/>
            <person name="Alvarez M.I."/>
            <person name="Avalos J."/>
            <person name="Benito E.P."/>
            <person name="Benoit I."/>
            <person name="Burger G."/>
            <person name="Camino L.P."/>
            <person name="Canovas D."/>
            <person name="Cerda-Olmedo E."/>
            <person name="Cheng J.-F."/>
            <person name="Dominguez A."/>
            <person name="Elias M."/>
            <person name="Eslava A.P."/>
            <person name="Glaser F."/>
            <person name="Grimwood J."/>
            <person name="Gutierrez G."/>
            <person name="Heitman J."/>
            <person name="Henrissat B."/>
            <person name="Iturriaga E.A."/>
            <person name="Lang B.F."/>
            <person name="Lavin J.L."/>
            <person name="Lee S."/>
            <person name="Li W."/>
            <person name="Lindquist E."/>
            <person name="Lopez-Garcia S."/>
            <person name="Luque E.M."/>
            <person name="Marcos A.T."/>
            <person name="Martin J."/>
            <person name="McCluskey K."/>
            <person name="Medina H.R."/>
            <person name="Miralles-Duran A."/>
            <person name="Miyazaki A."/>
            <person name="Munoz-Torres E."/>
            <person name="Oguiza J.A."/>
            <person name="Ohm R."/>
            <person name="Olmedo M."/>
            <person name="Orejas M."/>
            <person name="Ortiz-Castellanos L."/>
            <person name="Pisabarro A.G."/>
            <person name="Rodriguez-Romero J."/>
            <person name="Ruiz-Herrera J."/>
            <person name="Ruiz-Vazquez R."/>
            <person name="Sanz C."/>
            <person name="Schackwitz W."/>
            <person name="Schmutz J."/>
            <person name="Shahriari M."/>
            <person name="Shelest E."/>
            <person name="Silva-Franco F."/>
            <person name="Soanes D."/>
            <person name="Syed K."/>
            <person name="Tagua V.G."/>
            <person name="Talbot N.J."/>
            <person name="Thon M."/>
            <person name="De vries R.P."/>
            <person name="Wiebenga A."/>
            <person name="Yadav J.S."/>
            <person name="Braun E.L."/>
            <person name="Baker S."/>
            <person name="Garre V."/>
            <person name="Horwitz B."/>
            <person name="Torres-Martinez S."/>
            <person name="Idnurm A."/>
            <person name="Herrera-Estrella A."/>
            <person name="Gabaldon T."/>
            <person name="Grigoriev I.V."/>
        </authorList>
    </citation>
    <scope>NUCLEOTIDE SEQUENCE [LARGE SCALE GENOMIC DNA]</scope>
    <source>
        <strain evidence="3">NRRL 1555(-)</strain>
    </source>
</reference>
<keyword evidence="1" id="KW-1133">Transmembrane helix</keyword>
<keyword evidence="1" id="KW-0812">Transmembrane</keyword>
<feature type="transmembrane region" description="Helical" evidence="1">
    <location>
        <begin position="111"/>
        <end position="133"/>
    </location>
</feature>
<proteinExistence type="predicted"/>
<dbReference type="RefSeq" id="XP_018288036.1">
    <property type="nucleotide sequence ID" value="XM_018436716.1"/>
</dbReference>